<organism evidence="1">
    <name type="scientific">Podoviridae sp. ctG4L18</name>
    <dbReference type="NCBI Taxonomy" id="2825234"/>
    <lineage>
        <taxon>Viruses</taxon>
        <taxon>Duplodnaviria</taxon>
        <taxon>Heunggongvirae</taxon>
        <taxon>Uroviricota</taxon>
        <taxon>Caudoviricetes</taxon>
    </lineage>
</organism>
<protein>
    <submittedName>
        <fullName evidence="1">Uncharacterized protein</fullName>
    </submittedName>
</protein>
<dbReference type="EMBL" id="BK016114">
    <property type="protein sequence ID" value="DAF96421.1"/>
    <property type="molecule type" value="Genomic_DNA"/>
</dbReference>
<proteinExistence type="predicted"/>
<evidence type="ECO:0000313" key="1">
    <source>
        <dbReference type="EMBL" id="DAF96421.1"/>
    </source>
</evidence>
<name>A0A8S5UPK7_9CAUD</name>
<reference evidence="1" key="1">
    <citation type="journal article" date="2021" name="Proc. Natl. Acad. Sci. U.S.A.">
        <title>A Catalog of Tens of Thousands of Viruses from Human Metagenomes Reveals Hidden Associations with Chronic Diseases.</title>
        <authorList>
            <person name="Tisza M.J."/>
            <person name="Buck C.B."/>
        </authorList>
    </citation>
    <scope>NUCLEOTIDE SEQUENCE</scope>
    <source>
        <strain evidence="1">CtG4L18</strain>
    </source>
</reference>
<accession>A0A8S5UPK7</accession>
<sequence>MSLIASISAVLPFIPKSYDLCVGSIIPSGCSG</sequence>